<sequence>MTFAGRRARRTLLAGMLACVSPAVAAQRAPVEAVEISARPISQFHIGHDETRFGPLEFVGGLEMTSLARDFGALSALRFLKPGSDFIGVADTGFWFFGTITHDAGKRPSGVSNFRMQQMVDASGQPIDKKWEVDAEGLAVKDGIATVGFERDQRVAQFKIDPDNMKAPIRQLDYLVPARELRQNRGFETVTHANPYGQHEGGLVVVSERSLDKSGNVYAAIIEGPHKGVFTVKRNGDFDITDGAFLPDGDLLLLERSFSIARGGKMRLRRIYGESVEKGAVADGPVLIEADMSYQIDNMEGLDVWTRDDGALMVSLISDDNHSILQRNLYLEFILHQD</sequence>
<dbReference type="InterPro" id="IPR014567">
    <property type="entry name" value="UCP031900"/>
</dbReference>
<evidence type="ECO:0000313" key="3">
    <source>
        <dbReference type="EMBL" id="RAZ86576.1"/>
    </source>
</evidence>
<reference evidence="3 4" key="2">
    <citation type="submission" date="2018-07" db="EMBL/GenBank/DDBJ databases">
        <title>Diversity of Mesorhizobium strains in Brazil.</title>
        <authorList>
            <person name="Helene L.C.F."/>
            <person name="Dall'Agnol R."/>
            <person name="Delamuta J.R.M."/>
            <person name="Hungria M."/>
        </authorList>
    </citation>
    <scope>NUCLEOTIDE SEQUENCE [LARGE SCALE GENOMIC DNA]</scope>
    <source>
        <strain evidence="3 4">AC99b</strain>
    </source>
</reference>
<accession>A0A330HD65</accession>
<reference evidence="4" key="1">
    <citation type="submission" date="2018-06" db="EMBL/GenBank/DDBJ databases">
        <authorList>
            <person name="Helene L.C."/>
            <person name="Dall'Agnol R."/>
            <person name="Delamuta J.R."/>
            <person name="Hungria M."/>
        </authorList>
    </citation>
    <scope>NUCLEOTIDE SEQUENCE [LARGE SCALE GENOMIC DNA]</scope>
    <source>
        <strain evidence="4">AC99b</strain>
    </source>
</reference>
<gene>
    <name evidence="3" type="ORF">DPM33_27550</name>
</gene>
<feature type="signal peptide" evidence="1">
    <location>
        <begin position="1"/>
        <end position="25"/>
    </location>
</feature>
<dbReference type="OrthoDB" id="9798693at2"/>
<organism evidence="3 4">
    <name type="scientific">Mesorhizobium hawassense</name>
    <dbReference type="NCBI Taxonomy" id="1209954"/>
    <lineage>
        <taxon>Bacteria</taxon>
        <taxon>Pseudomonadati</taxon>
        <taxon>Pseudomonadota</taxon>
        <taxon>Alphaproteobacteria</taxon>
        <taxon>Hyphomicrobiales</taxon>
        <taxon>Phyllobacteriaceae</taxon>
        <taxon>Mesorhizobium</taxon>
    </lineage>
</organism>
<proteinExistence type="predicted"/>
<feature type="chain" id="PRO_5016305004" description="Phytase-like domain-containing protein" evidence="1">
    <location>
        <begin position="26"/>
        <end position="338"/>
    </location>
</feature>
<dbReference type="PIRSF" id="PIRSF031900">
    <property type="entry name" value="UCP031900"/>
    <property type="match status" value="1"/>
</dbReference>
<protein>
    <recommendedName>
        <fullName evidence="2">Phytase-like domain-containing protein</fullName>
    </recommendedName>
</protein>
<feature type="domain" description="Phytase-like" evidence="2">
    <location>
        <begin position="70"/>
        <end position="322"/>
    </location>
</feature>
<dbReference type="Pfam" id="PF13449">
    <property type="entry name" value="Phytase-like"/>
    <property type="match status" value="1"/>
</dbReference>
<name>A0A330HD65_9HYPH</name>
<comment type="caution">
    <text evidence="3">The sequence shown here is derived from an EMBL/GenBank/DDBJ whole genome shotgun (WGS) entry which is preliminary data.</text>
</comment>
<dbReference type="EMBL" id="QMBP01000017">
    <property type="protein sequence ID" value="RAZ86576.1"/>
    <property type="molecule type" value="Genomic_DNA"/>
</dbReference>
<dbReference type="InterPro" id="IPR027372">
    <property type="entry name" value="Phytase-like_dom"/>
</dbReference>
<keyword evidence="4" id="KW-1185">Reference proteome</keyword>
<evidence type="ECO:0000313" key="4">
    <source>
        <dbReference type="Proteomes" id="UP000251558"/>
    </source>
</evidence>
<evidence type="ECO:0000259" key="2">
    <source>
        <dbReference type="Pfam" id="PF13449"/>
    </source>
</evidence>
<evidence type="ECO:0000256" key="1">
    <source>
        <dbReference type="SAM" id="SignalP"/>
    </source>
</evidence>
<dbReference type="Proteomes" id="UP000251558">
    <property type="component" value="Unassembled WGS sequence"/>
</dbReference>
<keyword evidence="1" id="KW-0732">Signal</keyword>
<dbReference type="AlphaFoldDB" id="A0A330HD65"/>
<dbReference type="RefSeq" id="WP_112100552.1">
    <property type="nucleotide sequence ID" value="NZ_QMBP01000017.1"/>
</dbReference>